<dbReference type="PANTHER" id="PTHR43227">
    <property type="entry name" value="BLL4140 PROTEIN"/>
    <property type="match status" value="1"/>
</dbReference>
<dbReference type="PROSITE" id="PS50928">
    <property type="entry name" value="ABC_TM1"/>
    <property type="match status" value="1"/>
</dbReference>
<evidence type="ECO:0000313" key="9">
    <source>
        <dbReference type="EMBL" id="CUN89465.1"/>
    </source>
</evidence>
<accession>A0A174APX1</accession>
<dbReference type="CDD" id="cd06261">
    <property type="entry name" value="TM_PBP2"/>
    <property type="match status" value="1"/>
</dbReference>
<dbReference type="SUPFAM" id="SSF161098">
    <property type="entry name" value="MetI-like"/>
    <property type="match status" value="1"/>
</dbReference>
<dbReference type="InterPro" id="IPR000515">
    <property type="entry name" value="MetI-like"/>
</dbReference>
<organism evidence="9 10">
    <name type="scientific">Blautia obeum</name>
    <dbReference type="NCBI Taxonomy" id="40520"/>
    <lineage>
        <taxon>Bacteria</taxon>
        <taxon>Bacillati</taxon>
        <taxon>Bacillota</taxon>
        <taxon>Clostridia</taxon>
        <taxon>Lachnospirales</taxon>
        <taxon>Lachnospiraceae</taxon>
        <taxon>Blautia</taxon>
    </lineage>
</organism>
<protein>
    <submittedName>
        <fullName evidence="9">Inner membrane ABC transporter permease protein ycjO</fullName>
    </submittedName>
</protein>
<feature type="transmembrane region" description="Helical" evidence="7">
    <location>
        <begin position="268"/>
        <end position="292"/>
    </location>
</feature>
<dbReference type="PANTHER" id="PTHR43227:SF7">
    <property type="entry name" value="ARABINOOLIGOSACCHARIDES TRANSPORT SYSTEM PERMEASE PROTEIN ARAP"/>
    <property type="match status" value="1"/>
</dbReference>
<evidence type="ECO:0000256" key="5">
    <source>
        <dbReference type="ARBA" id="ARBA00022989"/>
    </source>
</evidence>
<keyword evidence="6 7" id="KW-0472">Membrane</keyword>
<evidence type="ECO:0000313" key="10">
    <source>
        <dbReference type="Proteomes" id="UP000095447"/>
    </source>
</evidence>
<feature type="transmembrane region" description="Helical" evidence="7">
    <location>
        <begin position="111"/>
        <end position="132"/>
    </location>
</feature>
<dbReference type="InterPro" id="IPR050809">
    <property type="entry name" value="UgpAE/MalFG_permease"/>
</dbReference>
<dbReference type="GO" id="GO:0055085">
    <property type="term" value="P:transmembrane transport"/>
    <property type="evidence" value="ECO:0007669"/>
    <property type="project" value="InterPro"/>
</dbReference>
<evidence type="ECO:0000256" key="7">
    <source>
        <dbReference type="RuleBase" id="RU363032"/>
    </source>
</evidence>
<dbReference type="RefSeq" id="WP_330380554.1">
    <property type="nucleotide sequence ID" value="NZ_CYZA01000007.1"/>
</dbReference>
<feature type="transmembrane region" description="Helical" evidence="7">
    <location>
        <begin position="220"/>
        <end position="241"/>
    </location>
</feature>
<evidence type="ECO:0000256" key="4">
    <source>
        <dbReference type="ARBA" id="ARBA00022692"/>
    </source>
</evidence>
<gene>
    <name evidence="9" type="primary">ycjO_1</name>
    <name evidence="9" type="ORF">ERS852395_01610</name>
</gene>
<keyword evidence="2 7" id="KW-0813">Transport</keyword>
<dbReference type="AlphaFoldDB" id="A0A174APX1"/>
<evidence type="ECO:0000259" key="8">
    <source>
        <dbReference type="PROSITE" id="PS50928"/>
    </source>
</evidence>
<comment type="subcellular location">
    <subcellularLocation>
        <location evidence="1 7">Cell membrane</location>
        <topology evidence="1 7">Multi-pass membrane protein</topology>
    </subcellularLocation>
</comment>
<evidence type="ECO:0000256" key="1">
    <source>
        <dbReference type="ARBA" id="ARBA00004651"/>
    </source>
</evidence>
<sequence>MKKQSKFKKLLYSQKVAPYVFVMPFIITFVVFFAYSIVSMIIMSFQKVAGPNTTFVGLENYKILTNAVFIKSLKNSIFYTIVTCLLMIPIPMVLAAMLNSKHMRAKGTFRSILFIPALTSVVVAGVVFRLMFGELDGSFMNQVVGLFGIKPIVWLRTPATVWCTMFFLCLWRWTGVNMMYYLSGLQQIPADLYESASIDGATSMEQLRYITIPLLKPTTIYVLTISIFGGMAMFSESYMLFNGNKSPNNVATTLVGMLYRMGFEQSQLGIASAIGVIFLLIVLAVNIVQLWINGTIGSKKGE</sequence>
<dbReference type="Gene3D" id="1.10.3720.10">
    <property type="entry name" value="MetI-like"/>
    <property type="match status" value="1"/>
</dbReference>
<name>A0A174APX1_9FIRM</name>
<dbReference type="GO" id="GO:0005886">
    <property type="term" value="C:plasma membrane"/>
    <property type="evidence" value="ECO:0007669"/>
    <property type="project" value="UniProtKB-SubCell"/>
</dbReference>
<evidence type="ECO:0000256" key="2">
    <source>
        <dbReference type="ARBA" id="ARBA00022448"/>
    </source>
</evidence>
<reference evidence="9 10" key="1">
    <citation type="submission" date="2015-09" db="EMBL/GenBank/DDBJ databases">
        <authorList>
            <consortium name="Pathogen Informatics"/>
        </authorList>
    </citation>
    <scope>NUCLEOTIDE SEQUENCE [LARGE SCALE GENOMIC DNA]</scope>
    <source>
        <strain evidence="9 10">2789STDY5608838</strain>
    </source>
</reference>
<keyword evidence="4 7" id="KW-0812">Transmembrane</keyword>
<comment type="similarity">
    <text evidence="7">Belongs to the binding-protein-dependent transport system permease family.</text>
</comment>
<evidence type="ECO:0000256" key="6">
    <source>
        <dbReference type="ARBA" id="ARBA00023136"/>
    </source>
</evidence>
<feature type="transmembrane region" description="Helical" evidence="7">
    <location>
        <begin position="152"/>
        <end position="171"/>
    </location>
</feature>
<dbReference type="Proteomes" id="UP000095447">
    <property type="component" value="Unassembled WGS sequence"/>
</dbReference>
<proteinExistence type="inferred from homology"/>
<feature type="transmembrane region" description="Helical" evidence="7">
    <location>
        <begin position="21"/>
        <end position="45"/>
    </location>
</feature>
<dbReference type="EMBL" id="CYZA01000007">
    <property type="protein sequence ID" value="CUN89465.1"/>
    <property type="molecule type" value="Genomic_DNA"/>
</dbReference>
<feature type="domain" description="ABC transmembrane type-1" evidence="8">
    <location>
        <begin position="73"/>
        <end position="289"/>
    </location>
</feature>
<keyword evidence="5 7" id="KW-1133">Transmembrane helix</keyword>
<feature type="transmembrane region" description="Helical" evidence="7">
    <location>
        <begin position="77"/>
        <end position="99"/>
    </location>
</feature>
<keyword evidence="3" id="KW-1003">Cell membrane</keyword>
<dbReference type="Pfam" id="PF00528">
    <property type="entry name" value="BPD_transp_1"/>
    <property type="match status" value="1"/>
</dbReference>
<evidence type="ECO:0000256" key="3">
    <source>
        <dbReference type="ARBA" id="ARBA00022475"/>
    </source>
</evidence>
<dbReference type="InterPro" id="IPR035906">
    <property type="entry name" value="MetI-like_sf"/>
</dbReference>